<gene>
    <name evidence="2" type="ORF">OUZ56_015302</name>
</gene>
<keyword evidence="3" id="KW-1185">Reference proteome</keyword>
<dbReference type="EMBL" id="JAOYFB010000038">
    <property type="protein sequence ID" value="KAK4026293.1"/>
    <property type="molecule type" value="Genomic_DNA"/>
</dbReference>
<accession>A0ABR0AMS4</accession>
<comment type="caution">
    <text evidence="2">The sequence shown here is derived from an EMBL/GenBank/DDBJ whole genome shotgun (WGS) entry which is preliminary data.</text>
</comment>
<feature type="transmembrane region" description="Helical" evidence="1">
    <location>
        <begin position="116"/>
        <end position="137"/>
    </location>
</feature>
<organism evidence="2 3">
    <name type="scientific">Daphnia magna</name>
    <dbReference type="NCBI Taxonomy" id="35525"/>
    <lineage>
        <taxon>Eukaryota</taxon>
        <taxon>Metazoa</taxon>
        <taxon>Ecdysozoa</taxon>
        <taxon>Arthropoda</taxon>
        <taxon>Crustacea</taxon>
        <taxon>Branchiopoda</taxon>
        <taxon>Diplostraca</taxon>
        <taxon>Cladocera</taxon>
        <taxon>Anomopoda</taxon>
        <taxon>Daphniidae</taxon>
        <taxon>Daphnia</taxon>
    </lineage>
</organism>
<proteinExistence type="predicted"/>
<name>A0ABR0AMS4_9CRUS</name>
<protein>
    <submittedName>
        <fullName evidence="2">Uncharacterized protein</fullName>
    </submittedName>
</protein>
<keyword evidence="1" id="KW-0472">Membrane</keyword>
<dbReference type="Proteomes" id="UP001234178">
    <property type="component" value="Unassembled WGS sequence"/>
</dbReference>
<keyword evidence="1" id="KW-0812">Transmembrane</keyword>
<keyword evidence="1" id="KW-1133">Transmembrane helix</keyword>
<reference evidence="2 3" key="1">
    <citation type="journal article" date="2023" name="Nucleic Acids Res.">
        <title>The hologenome of Daphnia magna reveals possible DNA methylation and microbiome-mediated evolution of the host genome.</title>
        <authorList>
            <person name="Chaturvedi A."/>
            <person name="Li X."/>
            <person name="Dhandapani V."/>
            <person name="Marshall H."/>
            <person name="Kissane S."/>
            <person name="Cuenca-Cambronero M."/>
            <person name="Asole G."/>
            <person name="Calvet F."/>
            <person name="Ruiz-Romero M."/>
            <person name="Marangio P."/>
            <person name="Guigo R."/>
            <person name="Rago D."/>
            <person name="Mirbahai L."/>
            <person name="Eastwood N."/>
            <person name="Colbourne J.K."/>
            <person name="Zhou J."/>
            <person name="Mallon E."/>
            <person name="Orsini L."/>
        </authorList>
    </citation>
    <scope>NUCLEOTIDE SEQUENCE [LARGE SCALE GENOMIC DNA]</scope>
    <source>
        <strain evidence="2">LRV0_1</strain>
    </source>
</reference>
<sequence length="151" mass="17136">METKAQEMLTTEYGNVCYLTCAEYSSLWFNHHLVPLIPLSKLACIGFNTIIPFDLQLSSSFSAKLPSQQIIQFQPNWIASNYPIFLFTPVQNPPSELRPCCLLSSPSPHRCLPLRFRLWVIAVFVYAFSFASSLSSYRPPSSIQQLKNARA</sequence>
<evidence type="ECO:0000313" key="3">
    <source>
        <dbReference type="Proteomes" id="UP001234178"/>
    </source>
</evidence>
<evidence type="ECO:0000313" key="2">
    <source>
        <dbReference type="EMBL" id="KAK4026293.1"/>
    </source>
</evidence>
<evidence type="ECO:0000256" key="1">
    <source>
        <dbReference type="SAM" id="Phobius"/>
    </source>
</evidence>